<dbReference type="InterPro" id="IPR052564">
    <property type="entry name" value="N-acetyltrans/Recomb-assoc"/>
</dbReference>
<sequence>MFRIREAVEKDANEACAVLIRSIKEVCAKDYPNEEFVAEWLENKTPENIKLWINNPETYEVVCVDEDDKVVGFSAVTLSGEILLNYLLPEALYKNSGKAMLAALEKRVIQNGVENIRVASSITAKMFYERNGFIKNGEPLVIHGITTDFPLIKRVNT</sequence>
<accession>A0ABV7WU64</accession>
<dbReference type="PROSITE" id="PS51186">
    <property type="entry name" value="GNAT"/>
    <property type="match status" value="1"/>
</dbReference>
<dbReference type="EC" id="2.3.1.-" evidence="2"/>
<dbReference type="InterPro" id="IPR000182">
    <property type="entry name" value="GNAT_dom"/>
</dbReference>
<dbReference type="PANTHER" id="PTHR43451">
    <property type="entry name" value="ACETYLTRANSFERASE (GNAT) FAMILY PROTEIN"/>
    <property type="match status" value="1"/>
</dbReference>
<comment type="caution">
    <text evidence="2">The sequence shown here is derived from an EMBL/GenBank/DDBJ whole genome shotgun (WGS) entry which is preliminary data.</text>
</comment>
<dbReference type="Proteomes" id="UP001595710">
    <property type="component" value="Unassembled WGS sequence"/>
</dbReference>
<evidence type="ECO:0000313" key="2">
    <source>
        <dbReference type="EMBL" id="MFC3702836.1"/>
    </source>
</evidence>
<dbReference type="EMBL" id="JBHRYN010000028">
    <property type="protein sequence ID" value="MFC3702836.1"/>
    <property type="molecule type" value="Genomic_DNA"/>
</dbReference>
<dbReference type="GO" id="GO:0016746">
    <property type="term" value="F:acyltransferase activity"/>
    <property type="evidence" value="ECO:0007669"/>
    <property type="project" value="UniProtKB-KW"/>
</dbReference>
<dbReference type="RefSeq" id="WP_290283014.1">
    <property type="nucleotide sequence ID" value="NZ_JAUFQI010000001.1"/>
</dbReference>
<dbReference type="PANTHER" id="PTHR43451:SF1">
    <property type="entry name" value="ACETYLTRANSFERASE"/>
    <property type="match status" value="1"/>
</dbReference>
<keyword evidence="2" id="KW-0012">Acyltransferase</keyword>
<keyword evidence="2" id="KW-0808">Transferase</keyword>
<dbReference type="SUPFAM" id="SSF55729">
    <property type="entry name" value="Acyl-CoA N-acyltransferases (Nat)"/>
    <property type="match status" value="1"/>
</dbReference>
<evidence type="ECO:0000259" key="1">
    <source>
        <dbReference type="PROSITE" id="PS51186"/>
    </source>
</evidence>
<reference evidence="3" key="1">
    <citation type="journal article" date="2019" name="Int. J. Syst. Evol. Microbiol.">
        <title>The Global Catalogue of Microorganisms (GCM) 10K type strain sequencing project: providing services to taxonomists for standard genome sequencing and annotation.</title>
        <authorList>
            <consortium name="The Broad Institute Genomics Platform"/>
            <consortium name="The Broad Institute Genome Sequencing Center for Infectious Disease"/>
            <person name="Wu L."/>
            <person name="Ma J."/>
        </authorList>
    </citation>
    <scope>NUCLEOTIDE SEQUENCE [LARGE SCALE GENOMIC DNA]</scope>
    <source>
        <strain evidence="3">CECT 8288</strain>
    </source>
</reference>
<feature type="domain" description="N-acetyltransferase" evidence="1">
    <location>
        <begin position="2"/>
        <end position="156"/>
    </location>
</feature>
<dbReference type="Gene3D" id="3.40.630.30">
    <property type="match status" value="1"/>
</dbReference>
<gene>
    <name evidence="2" type="ORF">ACFOND_14445</name>
</gene>
<name>A0ABV7WU64_9GAMM</name>
<keyword evidence="3" id="KW-1185">Reference proteome</keyword>
<organism evidence="2 3">
    <name type="scientific">Reinekea marina</name>
    <dbReference type="NCBI Taxonomy" id="1310421"/>
    <lineage>
        <taxon>Bacteria</taxon>
        <taxon>Pseudomonadati</taxon>
        <taxon>Pseudomonadota</taxon>
        <taxon>Gammaproteobacteria</taxon>
        <taxon>Oceanospirillales</taxon>
        <taxon>Saccharospirillaceae</taxon>
        <taxon>Reinekea</taxon>
    </lineage>
</organism>
<dbReference type="InterPro" id="IPR016181">
    <property type="entry name" value="Acyl_CoA_acyltransferase"/>
</dbReference>
<evidence type="ECO:0000313" key="3">
    <source>
        <dbReference type="Proteomes" id="UP001595710"/>
    </source>
</evidence>
<proteinExistence type="predicted"/>
<protein>
    <submittedName>
        <fullName evidence="2">GNAT family N-acetyltransferase</fullName>
        <ecNumber evidence="2">2.3.1.-</ecNumber>
    </submittedName>
</protein>
<dbReference type="Pfam" id="PF13673">
    <property type="entry name" value="Acetyltransf_10"/>
    <property type="match status" value="1"/>
</dbReference>